<dbReference type="RefSeq" id="WP_101298773.1">
    <property type="nucleotide sequence ID" value="NZ_CP025197.1"/>
</dbReference>
<accession>A0A2K9DXX4</accession>
<reference evidence="1 3" key="1">
    <citation type="submission" date="2017-12" db="EMBL/GenBank/DDBJ databases">
        <title>Complete genome sequence of Herbivorax saccincola GGR1, a novel Cellulosome-producing hydrolytic bacterium in a thermophilic biogas plant, established by Illumina and Nanopore MinION sequencing.</title>
        <authorList>
            <person name="Pechtl A."/>
            <person name="Ruckert C."/>
            <person name="Koeck D.E."/>
            <person name="Maus I."/>
            <person name="Winkler A."/>
            <person name="Kalinowski J."/>
            <person name="Puhler A."/>
            <person name="Schwarz W.W."/>
            <person name="Zverlov V.V."/>
            <person name="Schluter A."/>
            <person name="Liebl W."/>
        </authorList>
    </citation>
    <scope>NUCLEOTIDE SEQUENCE [LARGE SCALE GENOMIC DNA]</scope>
    <source>
        <strain evidence="1">GGR1</strain>
        <strain evidence="3">SR1</strain>
    </source>
</reference>
<reference evidence="2 4" key="2">
    <citation type="journal article" date="2018" name="Syst. Appl. Microbiol.">
        <title>Characterization and high-quality draft genome sequence of Herbivorax saccincola A7, an anaerobic, alkaliphilic, thermophilic, cellulolytic, and xylanolytic bacterium.</title>
        <authorList>
            <person name="Aikawa S."/>
            <person name="Baramee S."/>
            <person name="Sermsathanaswadi J."/>
            <person name="Thianheng P."/>
            <person name="Tachaapaikoon C."/>
            <person name="Shikata A."/>
            <person name="Waeonukul R."/>
            <person name="Pason P."/>
            <person name="Ratanakhanokchai K."/>
            <person name="Kosugi A."/>
        </authorList>
    </citation>
    <scope>NUCLEOTIDE SEQUENCE [LARGE SCALE GENOMIC DNA]</scope>
    <source>
        <strain evidence="2 4">A7</strain>
    </source>
</reference>
<evidence type="ECO:0000313" key="3">
    <source>
        <dbReference type="Proteomes" id="UP000233534"/>
    </source>
</evidence>
<proteinExistence type="predicted"/>
<protein>
    <submittedName>
        <fullName evidence="1">Uncharacterized protein</fullName>
    </submittedName>
</protein>
<name>A0A2K9DXX4_9FIRM</name>
<evidence type="ECO:0000313" key="1">
    <source>
        <dbReference type="EMBL" id="AUG56362.1"/>
    </source>
</evidence>
<sequence>MWKFVKSGIEGDCELFGVNIFDYRWEPTNKKIKVLDPIYNQMHEMNIYNVNIGGKVLTFAAGEFSNCVYGFYVNE</sequence>
<dbReference type="EMBL" id="NEMB01000003">
    <property type="protein sequence ID" value="PQQ65393.1"/>
    <property type="molecule type" value="Genomic_DNA"/>
</dbReference>
<dbReference type="OrthoDB" id="1263065at2"/>
<dbReference type="KEGG" id="hsc:HVS_02005"/>
<dbReference type="AlphaFoldDB" id="A0A2K9DXX4"/>
<dbReference type="EMBL" id="CP025197">
    <property type="protein sequence ID" value="AUG56362.1"/>
    <property type="molecule type" value="Genomic_DNA"/>
</dbReference>
<evidence type="ECO:0000313" key="4">
    <source>
        <dbReference type="Proteomes" id="UP000239720"/>
    </source>
</evidence>
<gene>
    <name evidence="2" type="ORF">B9R14_00465</name>
    <name evidence="1" type="ORF">HVS_02005</name>
</gene>
<dbReference type="Proteomes" id="UP000233534">
    <property type="component" value="Chromosome"/>
</dbReference>
<evidence type="ECO:0000313" key="2">
    <source>
        <dbReference type="EMBL" id="PQQ65393.1"/>
    </source>
</evidence>
<keyword evidence="3" id="KW-1185">Reference proteome</keyword>
<organism evidence="1 3">
    <name type="scientific">Acetivibrio saccincola</name>
    <dbReference type="NCBI Taxonomy" id="1677857"/>
    <lineage>
        <taxon>Bacteria</taxon>
        <taxon>Bacillati</taxon>
        <taxon>Bacillota</taxon>
        <taxon>Clostridia</taxon>
        <taxon>Eubacteriales</taxon>
        <taxon>Oscillospiraceae</taxon>
        <taxon>Acetivibrio</taxon>
    </lineage>
</organism>
<dbReference type="Proteomes" id="UP000239720">
    <property type="component" value="Unassembled WGS sequence"/>
</dbReference>